<accession>A0A183BPY2</accession>
<dbReference type="SUPFAM" id="SSF49899">
    <property type="entry name" value="Concanavalin A-like lectins/glucanases"/>
    <property type="match status" value="1"/>
</dbReference>
<name>A0A183BPY2_GLOPA</name>
<dbReference type="InterPro" id="IPR043136">
    <property type="entry name" value="B30.2/SPRY_sf"/>
</dbReference>
<dbReference type="WBParaSite" id="GPLIN_000266800">
    <property type="protein sequence ID" value="GPLIN_000266800"/>
    <property type="gene ID" value="GPLIN_000266800"/>
</dbReference>
<organism evidence="3 4">
    <name type="scientific">Globodera pallida</name>
    <name type="common">Potato cyst nematode worm</name>
    <name type="synonym">Heterodera pallida</name>
    <dbReference type="NCBI Taxonomy" id="36090"/>
    <lineage>
        <taxon>Eukaryota</taxon>
        <taxon>Metazoa</taxon>
        <taxon>Ecdysozoa</taxon>
        <taxon>Nematoda</taxon>
        <taxon>Chromadorea</taxon>
        <taxon>Rhabditida</taxon>
        <taxon>Tylenchina</taxon>
        <taxon>Tylenchomorpha</taxon>
        <taxon>Tylenchoidea</taxon>
        <taxon>Heteroderidae</taxon>
        <taxon>Heteroderinae</taxon>
        <taxon>Globodera</taxon>
    </lineage>
</organism>
<sequence length="387" mass="43819">MNCFRFWGKKRPREQSKTKNRNVQQQKVEEATGNIPKNEVEKALQKNDVIELEEYQKLVNALQTKIVGLEENQQALQKLVAALSEKAAKCVGGERVEQIELELKEETNRKLEELRNNSLDAIEKGELIAKMEQQQQTIIDALTEAQKGNVEHFSLLRTKIDELERKQKANQKEHRAKIDEGINQLKGELFAKMEQYPKELQQNIDALTEAQQGNGLMPEQNQWDSTACHEELTLSGPDQLIVHYTGKNWGKNCSVLAKRPMPKKNFGNSYYEVTILEKACDVSIGLATKEMPLDGWVGFEEGTYAYASNGTFMGHEVEEWSPLSAHPFIEHGIPEFGVGDVIGCGVDWQLAKLFIQRMGSDGKLPVCLSPILPPNCFRAFRCMTRAT</sequence>
<reference evidence="3" key="1">
    <citation type="submission" date="2014-05" db="EMBL/GenBank/DDBJ databases">
        <title>The genome and life-stage specific transcriptomes of Globodera pallida elucidate key aspects of plant parasitism by a cyst nematode.</title>
        <authorList>
            <person name="Cotton J.A."/>
            <person name="Lilley C.J."/>
            <person name="Jones L.M."/>
            <person name="Kikuchi T."/>
            <person name="Reid A.J."/>
            <person name="Thorpe P."/>
            <person name="Tsai I.J."/>
            <person name="Beasley H."/>
            <person name="Blok V."/>
            <person name="Cock P.J.A."/>
            <person name="Van den Akker S.E."/>
            <person name="Holroyd N."/>
            <person name="Hunt M."/>
            <person name="Mantelin S."/>
            <person name="Naghra H."/>
            <person name="Pain A."/>
            <person name="Palomares-Rius J.E."/>
            <person name="Zarowiecki M."/>
            <person name="Berriman M."/>
            <person name="Jones J.T."/>
            <person name="Urwin P.E."/>
        </authorList>
    </citation>
    <scope>NUCLEOTIDE SEQUENCE [LARGE SCALE GENOMIC DNA]</scope>
    <source>
        <strain evidence="3">Lindley</strain>
    </source>
</reference>
<dbReference type="PROSITE" id="PS50188">
    <property type="entry name" value="B302_SPRY"/>
    <property type="match status" value="1"/>
</dbReference>
<dbReference type="InterPro" id="IPR013320">
    <property type="entry name" value="ConA-like_dom_sf"/>
</dbReference>
<keyword evidence="3" id="KW-1185">Reference proteome</keyword>
<feature type="coiled-coil region" evidence="1">
    <location>
        <begin position="52"/>
        <end position="124"/>
    </location>
</feature>
<reference evidence="4" key="2">
    <citation type="submission" date="2016-06" db="UniProtKB">
        <authorList>
            <consortium name="WormBaseParasite"/>
        </authorList>
    </citation>
    <scope>IDENTIFICATION</scope>
</reference>
<dbReference type="AlphaFoldDB" id="A0A183BPY2"/>
<keyword evidence="1" id="KW-0175">Coiled coil</keyword>
<feature type="domain" description="B30.2/SPRY" evidence="2">
    <location>
        <begin position="201"/>
        <end position="387"/>
    </location>
</feature>
<dbReference type="InterPro" id="IPR044736">
    <property type="entry name" value="Gid1/RanBPM/SPLA_SPRY"/>
</dbReference>
<dbReference type="Gene3D" id="2.60.120.920">
    <property type="match status" value="1"/>
</dbReference>
<evidence type="ECO:0000313" key="4">
    <source>
        <dbReference type="WBParaSite" id="GPLIN_000266800"/>
    </source>
</evidence>
<dbReference type="InterPro" id="IPR003877">
    <property type="entry name" value="SPRY_dom"/>
</dbReference>
<evidence type="ECO:0000259" key="2">
    <source>
        <dbReference type="PROSITE" id="PS50188"/>
    </source>
</evidence>
<dbReference type="Pfam" id="PF00622">
    <property type="entry name" value="SPRY"/>
    <property type="match status" value="1"/>
</dbReference>
<protein>
    <submittedName>
        <fullName evidence="4">B30.2/SPRY domain-containing protein</fullName>
    </submittedName>
</protein>
<proteinExistence type="predicted"/>
<feature type="coiled-coil region" evidence="1">
    <location>
        <begin position="153"/>
        <end position="180"/>
    </location>
</feature>
<evidence type="ECO:0000313" key="3">
    <source>
        <dbReference type="Proteomes" id="UP000050741"/>
    </source>
</evidence>
<dbReference type="Proteomes" id="UP000050741">
    <property type="component" value="Unassembled WGS sequence"/>
</dbReference>
<dbReference type="InterPro" id="IPR001870">
    <property type="entry name" value="B30.2/SPRY"/>
</dbReference>
<dbReference type="CDD" id="cd12885">
    <property type="entry name" value="SPRY_RanBP_like"/>
    <property type="match status" value="1"/>
</dbReference>
<evidence type="ECO:0000256" key="1">
    <source>
        <dbReference type="SAM" id="Coils"/>
    </source>
</evidence>